<proteinExistence type="predicted"/>
<keyword evidence="2 3" id="KW-0539">Nucleus</keyword>
<evidence type="ECO:0000256" key="1">
    <source>
        <dbReference type="ARBA" id="ARBA00004584"/>
    </source>
</evidence>
<dbReference type="GO" id="GO:0042054">
    <property type="term" value="F:histone methyltransferase activity"/>
    <property type="evidence" value="ECO:0007669"/>
    <property type="project" value="TreeGrafter"/>
</dbReference>
<dbReference type="GO" id="GO:0005634">
    <property type="term" value="C:nucleus"/>
    <property type="evidence" value="ECO:0007669"/>
    <property type="project" value="UniProtKB-SubCell"/>
</dbReference>
<evidence type="ECO:0000259" key="4">
    <source>
        <dbReference type="PROSITE" id="PS51015"/>
    </source>
</evidence>
<keyword evidence="6" id="KW-1185">Reference proteome</keyword>
<dbReference type="PANTHER" id="PTHR45660">
    <property type="entry name" value="HISTONE-LYSINE N-METHYLTRANSFERASE SETMAR"/>
    <property type="match status" value="1"/>
</dbReference>
<dbReference type="SMART" id="SM00466">
    <property type="entry name" value="SRA"/>
    <property type="match status" value="1"/>
</dbReference>
<dbReference type="InterPro" id="IPR015947">
    <property type="entry name" value="PUA-like_sf"/>
</dbReference>
<name>A0A6D2KYU3_9BRAS</name>
<dbReference type="GO" id="GO:0000775">
    <property type="term" value="C:chromosome, centromeric region"/>
    <property type="evidence" value="ECO:0007669"/>
    <property type="project" value="UniProtKB-SubCell"/>
</dbReference>
<dbReference type="SUPFAM" id="SSF88697">
    <property type="entry name" value="PUA domain-like"/>
    <property type="match status" value="1"/>
</dbReference>
<dbReference type="EMBL" id="CACVBM020001496">
    <property type="protein sequence ID" value="CAA7052445.1"/>
    <property type="molecule type" value="Genomic_DNA"/>
</dbReference>
<dbReference type="Proteomes" id="UP000467841">
    <property type="component" value="Unassembled WGS sequence"/>
</dbReference>
<dbReference type="InterPro" id="IPR036987">
    <property type="entry name" value="SRA-YDG_sf"/>
</dbReference>
<evidence type="ECO:0000313" key="6">
    <source>
        <dbReference type="Proteomes" id="UP000467841"/>
    </source>
</evidence>
<dbReference type="AlphaFoldDB" id="A0A6D2KYU3"/>
<gene>
    <name evidence="5" type="ORF">MERR_LOCUS39680</name>
</gene>
<evidence type="ECO:0000313" key="5">
    <source>
        <dbReference type="EMBL" id="CAA7052445.1"/>
    </source>
</evidence>
<evidence type="ECO:0000256" key="3">
    <source>
        <dbReference type="PROSITE-ProRule" id="PRU00358"/>
    </source>
</evidence>
<dbReference type="Gene3D" id="2.30.280.10">
    <property type="entry name" value="SRA-YDG"/>
    <property type="match status" value="1"/>
</dbReference>
<dbReference type="InterPro" id="IPR003105">
    <property type="entry name" value="SRA_YDG"/>
</dbReference>
<dbReference type="GO" id="GO:0003690">
    <property type="term" value="F:double-stranded DNA binding"/>
    <property type="evidence" value="ECO:0007669"/>
    <property type="project" value="TreeGrafter"/>
</dbReference>
<dbReference type="InterPro" id="IPR051357">
    <property type="entry name" value="H3K9_HMTase_SUVAR3-9"/>
</dbReference>
<reference evidence="5" key="1">
    <citation type="submission" date="2020-01" db="EMBL/GenBank/DDBJ databases">
        <authorList>
            <person name="Mishra B."/>
        </authorList>
    </citation>
    <scope>NUCLEOTIDE SEQUENCE [LARGE SCALE GENOMIC DNA]</scope>
</reference>
<feature type="domain" description="YDG" evidence="4">
    <location>
        <begin position="9"/>
        <end position="146"/>
    </location>
</feature>
<dbReference type="OrthoDB" id="5792673at2759"/>
<accession>A0A6D2KYU3</accession>
<organism evidence="5 6">
    <name type="scientific">Microthlaspi erraticum</name>
    <dbReference type="NCBI Taxonomy" id="1685480"/>
    <lineage>
        <taxon>Eukaryota</taxon>
        <taxon>Viridiplantae</taxon>
        <taxon>Streptophyta</taxon>
        <taxon>Embryophyta</taxon>
        <taxon>Tracheophyta</taxon>
        <taxon>Spermatophyta</taxon>
        <taxon>Magnoliopsida</taxon>
        <taxon>eudicotyledons</taxon>
        <taxon>Gunneridae</taxon>
        <taxon>Pentapetalae</taxon>
        <taxon>rosids</taxon>
        <taxon>malvids</taxon>
        <taxon>Brassicales</taxon>
        <taxon>Brassicaceae</taxon>
        <taxon>Coluteocarpeae</taxon>
        <taxon>Microthlaspi</taxon>
    </lineage>
</organism>
<sequence>MSITDHTRKILLREGKGVNSKKRTELDLVGLHSELMRGIDSTNIHGRPFATSIVASEGNNYGNFFQDDQLFYSGVGEDQTTLVNGNLALVNSMRQKQPVRVIRGHKNLDHRERAKRYVYLGLYMVEAFWKEKRAEGKSFFQIRLRRA</sequence>
<comment type="caution">
    <text evidence="5">The sequence shown here is derived from an EMBL/GenBank/DDBJ whole genome shotgun (WGS) entry which is preliminary data.</text>
</comment>
<dbReference type="Pfam" id="PF02182">
    <property type="entry name" value="SAD_SRA"/>
    <property type="match status" value="1"/>
</dbReference>
<dbReference type="PANTHER" id="PTHR45660:SF23">
    <property type="entry name" value="YDG DOMAIN-CONTAINING PROTEIN"/>
    <property type="match status" value="1"/>
</dbReference>
<evidence type="ECO:0000256" key="2">
    <source>
        <dbReference type="ARBA" id="ARBA00023242"/>
    </source>
</evidence>
<dbReference type="PROSITE" id="PS51015">
    <property type="entry name" value="YDG"/>
    <property type="match status" value="1"/>
</dbReference>
<protein>
    <recommendedName>
        <fullName evidence="4">YDG domain-containing protein</fullName>
    </recommendedName>
</protein>
<comment type="subcellular location">
    <subcellularLocation>
        <location evidence="1">Chromosome</location>
        <location evidence="1">Centromere</location>
    </subcellularLocation>
    <subcellularLocation>
        <location evidence="3">Nucleus</location>
    </subcellularLocation>
</comment>